<keyword evidence="7" id="KW-0482">Metalloprotease</keyword>
<proteinExistence type="predicted"/>
<keyword evidence="3" id="KW-0378">Hydrolase</keyword>
<dbReference type="GO" id="GO:0031012">
    <property type="term" value="C:extracellular matrix"/>
    <property type="evidence" value="ECO:0007669"/>
    <property type="project" value="InterPro"/>
</dbReference>
<evidence type="ECO:0000256" key="1">
    <source>
        <dbReference type="ARBA" id="ARBA00022670"/>
    </source>
</evidence>
<name>A0A7K4MMN2_9ARCH</name>
<reference evidence="7 8" key="1">
    <citation type="journal article" date="2019" name="Environ. Microbiol.">
        <title>Genomics insights into ecotype formation of ammonia-oxidizing archaea in the deep ocean.</title>
        <authorList>
            <person name="Wang Y."/>
            <person name="Huang J.M."/>
            <person name="Cui G.J."/>
            <person name="Nunoura T."/>
            <person name="Takaki Y."/>
            <person name="Li W.L."/>
            <person name="Li J."/>
            <person name="Gao Z.M."/>
            <person name="Takai K."/>
            <person name="Zhang A.Q."/>
            <person name="Stepanauskas R."/>
        </authorList>
    </citation>
    <scope>NUCLEOTIDE SEQUENCE [LARGE SCALE GENOMIC DNA]</scope>
    <source>
        <strain evidence="7 8">C4</strain>
    </source>
</reference>
<dbReference type="GO" id="GO:0004222">
    <property type="term" value="F:metalloendopeptidase activity"/>
    <property type="evidence" value="ECO:0007669"/>
    <property type="project" value="InterPro"/>
</dbReference>
<keyword evidence="5" id="KW-0175">Coiled coil</keyword>
<evidence type="ECO:0000256" key="2">
    <source>
        <dbReference type="ARBA" id="ARBA00022723"/>
    </source>
</evidence>
<dbReference type="EMBL" id="JACATK010000043">
    <property type="protein sequence ID" value="NWJ30213.1"/>
    <property type="molecule type" value="Genomic_DNA"/>
</dbReference>
<organism evidence="7 8">
    <name type="scientific">Marine Group I thaumarchaeote</name>
    <dbReference type="NCBI Taxonomy" id="2511932"/>
    <lineage>
        <taxon>Archaea</taxon>
        <taxon>Nitrososphaerota</taxon>
        <taxon>Marine Group I</taxon>
    </lineage>
</organism>
<accession>A0A7K4MMN2</accession>
<dbReference type="GO" id="GO:0008270">
    <property type="term" value="F:zinc ion binding"/>
    <property type="evidence" value="ECO:0007669"/>
    <property type="project" value="InterPro"/>
</dbReference>
<dbReference type="Gene3D" id="3.40.390.10">
    <property type="entry name" value="Collagenase (Catalytic Domain)"/>
    <property type="match status" value="1"/>
</dbReference>
<keyword evidence="2" id="KW-0479">Metal-binding</keyword>
<dbReference type="InterPro" id="IPR001818">
    <property type="entry name" value="Pept_M10_metallopeptidase"/>
</dbReference>
<dbReference type="Proteomes" id="UP000568446">
    <property type="component" value="Unassembled WGS sequence"/>
</dbReference>
<dbReference type="SUPFAM" id="SSF55486">
    <property type="entry name" value="Metalloproteases ('zincins'), catalytic domain"/>
    <property type="match status" value="1"/>
</dbReference>
<evidence type="ECO:0000313" key="8">
    <source>
        <dbReference type="Proteomes" id="UP000568446"/>
    </source>
</evidence>
<evidence type="ECO:0000256" key="5">
    <source>
        <dbReference type="SAM" id="Coils"/>
    </source>
</evidence>
<feature type="coiled-coil region" evidence="5">
    <location>
        <begin position="24"/>
        <end position="82"/>
    </location>
</feature>
<sequence>MKPVIIIAIIAICVGAAGVGVIGYSQYTTDIESLENQLKQEKYDAEVEQMRLEQEAAQEQARLKQQNQINEAKADIELKAKETPLLKGIINGGQLYFYVEPIPNYVSKSVRDGVSLLIAQLDGMRVSGVTLQQTYSYGSADFTINWAKDYSTHIGRQIGDHLLVGLGSSGCGGSWKPFDATTVHAVAYHEVGHALGQDHSKNSNNVMYTPADNRYEYDYKDTISLSDGYVQTLYFCHSGDVYFTTEKAYDSSASYEVYLIPSSTDASDFVFRSEGTYIPTCSGDYNQSYNSFWSNCTIADGTKLVLYNPSKFGTGADARINIEIRETNEHKNMNFNFESSSRYYSQEYLDYVKELFQ</sequence>
<evidence type="ECO:0000313" key="7">
    <source>
        <dbReference type="EMBL" id="NWJ30213.1"/>
    </source>
</evidence>
<dbReference type="GO" id="GO:0006508">
    <property type="term" value="P:proteolysis"/>
    <property type="evidence" value="ECO:0007669"/>
    <property type="project" value="UniProtKB-KW"/>
</dbReference>
<gene>
    <name evidence="7" type="ORF">HX850_04790</name>
</gene>
<protein>
    <submittedName>
        <fullName evidence="7">Matrixin family metalloprotease</fullName>
    </submittedName>
</protein>
<feature type="domain" description="Peptidase M10 metallopeptidase" evidence="6">
    <location>
        <begin position="179"/>
        <end position="212"/>
    </location>
</feature>
<evidence type="ECO:0000256" key="4">
    <source>
        <dbReference type="ARBA" id="ARBA00022833"/>
    </source>
</evidence>
<dbReference type="AlphaFoldDB" id="A0A7K4MMN2"/>
<dbReference type="InterPro" id="IPR024079">
    <property type="entry name" value="MetalloPept_cat_dom_sf"/>
</dbReference>
<evidence type="ECO:0000259" key="6">
    <source>
        <dbReference type="Pfam" id="PF00413"/>
    </source>
</evidence>
<dbReference type="Pfam" id="PF00413">
    <property type="entry name" value="Peptidase_M10"/>
    <property type="match status" value="1"/>
</dbReference>
<evidence type="ECO:0000256" key="3">
    <source>
        <dbReference type="ARBA" id="ARBA00022801"/>
    </source>
</evidence>
<keyword evidence="1 7" id="KW-0645">Protease</keyword>
<keyword evidence="4" id="KW-0862">Zinc</keyword>
<comment type="caution">
    <text evidence="7">The sequence shown here is derived from an EMBL/GenBank/DDBJ whole genome shotgun (WGS) entry which is preliminary data.</text>
</comment>